<dbReference type="Pfam" id="PF00005">
    <property type="entry name" value="ABC_tran"/>
    <property type="match status" value="2"/>
</dbReference>
<dbReference type="InterPro" id="IPR003439">
    <property type="entry name" value="ABC_transporter-like_ATP-bd"/>
</dbReference>
<dbReference type="Gene3D" id="3.40.50.300">
    <property type="entry name" value="P-loop containing nucleotide triphosphate hydrolases"/>
    <property type="match status" value="2"/>
</dbReference>
<evidence type="ECO:0000313" key="9">
    <source>
        <dbReference type="Proteomes" id="UP000199647"/>
    </source>
</evidence>
<keyword evidence="3" id="KW-0762">Sugar transport</keyword>
<dbReference type="PANTHER" id="PTHR43790">
    <property type="entry name" value="CARBOHYDRATE TRANSPORT ATP-BINDING PROTEIN MG119-RELATED"/>
    <property type="match status" value="1"/>
</dbReference>
<sequence length="517" mass="56392">MTASVVQLADRKVQVTGASAAGAAVDVLTVRHVAKRFPPNILALEDASLSVRPGEVHCLLGANGAGKSTLLKIMAGAMRPSDGELLLEGRPLKLHSPSEGTAAGISMIYQELDLVPQLTVEQNLFLGHAPTRLGLVDRRTRREKAREALRRIGATFPPETRVERLSVANQQLTAIARSLTTDAKVIIMDEPSAALNEHELKNVFSVIRDLVRQGVSILYVSHRLNEIQEIGDRVTVLRGGRTIDTFDVAGTPEATLVEAVIGQNRSLVERAARRPVTGDVALRVHEMTGPEGLDIRDFELRWGEVIGLSGLNGSGRTTFLKALFGDVPFSGHVELEGRPLKPKSPAEAIRLGLGLVPENRKTEGLILDAPIYRNATLPFLRRSRTVSHRRLKETAEPVLRSLSTKYKSSERAVRELSGGNQQKVVLARWIIDRSRVLLLDEPSRGLDVGAKADLYALVRKLADEGAAVIVASSELEELYAACDAIWVFHEGRNVERFDPSIDNRDTILKASILGGRA</sequence>
<dbReference type="PROSITE" id="PS50893">
    <property type="entry name" value="ABC_TRANSPORTER_2"/>
    <property type="match status" value="2"/>
</dbReference>
<evidence type="ECO:0000259" key="7">
    <source>
        <dbReference type="PROSITE" id="PS50893"/>
    </source>
</evidence>
<keyword evidence="5" id="KW-0547">Nucleotide-binding</keyword>
<comment type="similarity">
    <text evidence="1">Belongs to the ABC transporter superfamily.</text>
</comment>
<dbReference type="InterPro" id="IPR050107">
    <property type="entry name" value="ABC_carbohydrate_import_ATPase"/>
</dbReference>
<dbReference type="CDD" id="cd03216">
    <property type="entry name" value="ABC_Carb_Monos_I"/>
    <property type="match status" value="1"/>
</dbReference>
<evidence type="ECO:0000256" key="5">
    <source>
        <dbReference type="ARBA" id="ARBA00022741"/>
    </source>
</evidence>
<name>A0A1H9EVI2_9HYPH</name>
<dbReference type="GO" id="GO:0005524">
    <property type="term" value="F:ATP binding"/>
    <property type="evidence" value="ECO:0007669"/>
    <property type="project" value="UniProtKB-KW"/>
</dbReference>
<dbReference type="InterPro" id="IPR027417">
    <property type="entry name" value="P-loop_NTPase"/>
</dbReference>
<gene>
    <name evidence="8" type="ORF">SAMN05216548_103260</name>
</gene>
<dbReference type="RefSeq" id="WP_092495853.1">
    <property type="nucleotide sequence ID" value="NZ_FOFG01000003.1"/>
</dbReference>
<organism evidence="8 9">
    <name type="scientific">Faunimonas pinastri</name>
    <dbReference type="NCBI Taxonomy" id="1855383"/>
    <lineage>
        <taxon>Bacteria</taxon>
        <taxon>Pseudomonadati</taxon>
        <taxon>Pseudomonadota</taxon>
        <taxon>Alphaproteobacteria</taxon>
        <taxon>Hyphomicrobiales</taxon>
        <taxon>Afifellaceae</taxon>
        <taxon>Faunimonas</taxon>
    </lineage>
</organism>
<protein>
    <submittedName>
        <fullName evidence="8">Monosaccharide ABC transporter ATP-binding protein, CUT2 family</fullName>
    </submittedName>
</protein>
<keyword evidence="6 8" id="KW-0067">ATP-binding</keyword>
<evidence type="ECO:0000256" key="6">
    <source>
        <dbReference type="ARBA" id="ARBA00022840"/>
    </source>
</evidence>
<feature type="domain" description="ABC transporter" evidence="7">
    <location>
        <begin position="28"/>
        <end position="264"/>
    </location>
</feature>
<keyword evidence="9" id="KW-1185">Reference proteome</keyword>
<dbReference type="EMBL" id="FOFG01000003">
    <property type="protein sequence ID" value="SEQ29008.1"/>
    <property type="molecule type" value="Genomic_DNA"/>
</dbReference>
<dbReference type="AlphaFoldDB" id="A0A1H9EVI2"/>
<dbReference type="SMART" id="SM00382">
    <property type="entry name" value="AAA"/>
    <property type="match status" value="2"/>
</dbReference>
<feature type="domain" description="ABC transporter" evidence="7">
    <location>
        <begin position="275"/>
        <end position="515"/>
    </location>
</feature>
<evidence type="ECO:0000256" key="3">
    <source>
        <dbReference type="ARBA" id="ARBA00022597"/>
    </source>
</evidence>
<dbReference type="STRING" id="1855383.SAMN05216548_103260"/>
<dbReference type="InterPro" id="IPR003593">
    <property type="entry name" value="AAA+_ATPase"/>
</dbReference>
<evidence type="ECO:0000313" key="8">
    <source>
        <dbReference type="EMBL" id="SEQ29008.1"/>
    </source>
</evidence>
<evidence type="ECO:0000256" key="1">
    <source>
        <dbReference type="ARBA" id="ARBA00005417"/>
    </source>
</evidence>
<dbReference type="GO" id="GO:0016887">
    <property type="term" value="F:ATP hydrolysis activity"/>
    <property type="evidence" value="ECO:0007669"/>
    <property type="project" value="InterPro"/>
</dbReference>
<dbReference type="InterPro" id="IPR017871">
    <property type="entry name" value="ABC_transporter-like_CS"/>
</dbReference>
<dbReference type="PROSITE" id="PS00211">
    <property type="entry name" value="ABC_TRANSPORTER_1"/>
    <property type="match status" value="1"/>
</dbReference>
<proteinExistence type="inferred from homology"/>
<accession>A0A1H9EVI2</accession>
<reference evidence="8 9" key="1">
    <citation type="submission" date="2016-10" db="EMBL/GenBank/DDBJ databases">
        <authorList>
            <person name="de Groot N.N."/>
        </authorList>
    </citation>
    <scope>NUCLEOTIDE SEQUENCE [LARGE SCALE GENOMIC DNA]</scope>
    <source>
        <strain evidence="8 9">A52C2</strain>
    </source>
</reference>
<dbReference type="CDD" id="cd03215">
    <property type="entry name" value="ABC_Carb_Monos_II"/>
    <property type="match status" value="1"/>
</dbReference>
<evidence type="ECO:0000256" key="2">
    <source>
        <dbReference type="ARBA" id="ARBA00022448"/>
    </source>
</evidence>
<dbReference type="OrthoDB" id="9805029at2"/>
<dbReference type="PANTHER" id="PTHR43790:SF9">
    <property type="entry name" value="GALACTOFURANOSE TRANSPORTER ATP-BINDING PROTEIN YTFR"/>
    <property type="match status" value="1"/>
</dbReference>
<keyword evidence="2" id="KW-0813">Transport</keyword>
<evidence type="ECO:0000256" key="4">
    <source>
        <dbReference type="ARBA" id="ARBA00022737"/>
    </source>
</evidence>
<dbReference type="SUPFAM" id="SSF52540">
    <property type="entry name" value="P-loop containing nucleoside triphosphate hydrolases"/>
    <property type="match status" value="2"/>
</dbReference>
<keyword evidence="4" id="KW-0677">Repeat</keyword>
<dbReference type="Proteomes" id="UP000199647">
    <property type="component" value="Unassembled WGS sequence"/>
</dbReference>